<dbReference type="InterPro" id="IPR044855">
    <property type="entry name" value="CoA-Trfase_III_dom3_sf"/>
</dbReference>
<dbReference type="STRING" id="999627.SAMN05216236_15123"/>
<keyword evidence="2" id="KW-0808">Transferase</keyword>
<dbReference type="EMBL" id="FPAW01000051">
    <property type="protein sequence ID" value="SFU20427.1"/>
    <property type="molecule type" value="Genomic_DNA"/>
</dbReference>
<dbReference type="eggNOG" id="COG1804">
    <property type="taxonomic scope" value="Bacteria"/>
</dbReference>
<feature type="region of interest" description="Disordered" evidence="1">
    <location>
        <begin position="363"/>
        <end position="382"/>
    </location>
</feature>
<dbReference type="PANTHER" id="PTHR48228:SF5">
    <property type="entry name" value="ALPHA-METHYLACYL-COA RACEMASE"/>
    <property type="match status" value="1"/>
</dbReference>
<name>A0A1I7E912_9RHOB</name>
<evidence type="ECO:0000313" key="3">
    <source>
        <dbReference type="Proteomes" id="UP000182466"/>
    </source>
</evidence>
<dbReference type="Gene3D" id="3.40.50.10540">
    <property type="entry name" value="Crotonobetainyl-coa:carnitine coa-transferase, domain 1"/>
    <property type="match status" value="1"/>
</dbReference>
<dbReference type="InterPro" id="IPR023606">
    <property type="entry name" value="CoA-Trfase_III_dom_1_sf"/>
</dbReference>
<dbReference type="AlphaFoldDB" id="A0A1I7E912"/>
<evidence type="ECO:0000256" key="1">
    <source>
        <dbReference type="SAM" id="MobiDB-lite"/>
    </source>
</evidence>
<dbReference type="InterPro" id="IPR003673">
    <property type="entry name" value="CoA-Trfase_fam_III"/>
</dbReference>
<dbReference type="Pfam" id="PF02515">
    <property type="entry name" value="CoA_transf_3"/>
    <property type="match status" value="1"/>
</dbReference>
<sequence length="382" mass="40099">MLDGIRIIEVEGLGPGPFAAMLLADLGADVITVHRKGGAVTPGMPDVNLLNRGKRSIELDLKAGTDIATFMALISGADGLIEGFRPGVMEKLGIGPDVCHAVNPALVFGRMTGWGQGGPLSHTAGHDLNYISMSGALWYAGVAGDAPVTPPTLVGDIGGGALYLAVGMLAALLRARATGQGTVVDAAICDGSAHMMNLIHSMRPNGGFVNERGQSLLDGPHWSRSYVCADGGHVSVQCLEPKFYALFLELLGLSDDPEFQCQYDRDLWPRLTGRLAGIFAAHRRDHWAALFMGTDACVAPVLSPEEARDHALNAARGMWVTADGILQAAPAPRFAGQGAWSPPPIPARGQHSAEILAELRQATDKARTDRGSTDAGVACSDQ</sequence>
<dbReference type="SUPFAM" id="SSF89796">
    <property type="entry name" value="CoA-transferase family III (CaiB/BaiF)"/>
    <property type="match status" value="1"/>
</dbReference>
<proteinExistence type="predicted"/>
<feature type="compositionally biased region" description="Basic and acidic residues" evidence="1">
    <location>
        <begin position="363"/>
        <end position="372"/>
    </location>
</feature>
<protein>
    <submittedName>
        <fullName evidence="2">Crotonobetainyl-CoA:carnitine CoA-transferase CaiB</fullName>
    </submittedName>
</protein>
<dbReference type="RefSeq" id="WP_051372191.1">
    <property type="nucleotide sequence ID" value="NZ_FPAW01000051.1"/>
</dbReference>
<dbReference type="InterPro" id="IPR050509">
    <property type="entry name" value="CoA-transferase_III"/>
</dbReference>
<dbReference type="PANTHER" id="PTHR48228">
    <property type="entry name" value="SUCCINYL-COA--D-CITRAMALATE COA-TRANSFERASE"/>
    <property type="match status" value="1"/>
</dbReference>
<reference evidence="2 3" key="1">
    <citation type="submission" date="2016-10" db="EMBL/GenBank/DDBJ databases">
        <authorList>
            <person name="de Groot N.N."/>
        </authorList>
    </citation>
    <scope>NUCLEOTIDE SEQUENCE [LARGE SCALE GENOMIC DNA]</scope>
    <source>
        <strain evidence="2 3">CGMCC 1.10959</strain>
    </source>
</reference>
<accession>A0A1I7E912</accession>
<dbReference type="Gene3D" id="3.30.1540.10">
    <property type="entry name" value="formyl-coa transferase, domain 3"/>
    <property type="match status" value="1"/>
</dbReference>
<dbReference type="OrthoDB" id="7208981at2"/>
<organism evidence="2 3">
    <name type="scientific">Sedimentitalea nanhaiensis</name>
    <dbReference type="NCBI Taxonomy" id="999627"/>
    <lineage>
        <taxon>Bacteria</taxon>
        <taxon>Pseudomonadati</taxon>
        <taxon>Pseudomonadota</taxon>
        <taxon>Alphaproteobacteria</taxon>
        <taxon>Rhodobacterales</taxon>
        <taxon>Paracoccaceae</taxon>
        <taxon>Sedimentitalea</taxon>
    </lineage>
</organism>
<dbReference type="Proteomes" id="UP000182466">
    <property type="component" value="Unassembled WGS sequence"/>
</dbReference>
<dbReference type="GO" id="GO:0016740">
    <property type="term" value="F:transferase activity"/>
    <property type="evidence" value="ECO:0007669"/>
    <property type="project" value="UniProtKB-KW"/>
</dbReference>
<keyword evidence="3" id="KW-1185">Reference proteome</keyword>
<evidence type="ECO:0000313" key="2">
    <source>
        <dbReference type="EMBL" id="SFU20427.1"/>
    </source>
</evidence>
<gene>
    <name evidence="2" type="ORF">SAMN05216236_15123</name>
</gene>